<accession>A0A327KZZ5</accession>
<dbReference type="RefSeq" id="WP_111420325.1">
    <property type="nucleotide sequence ID" value="NZ_NPEX01000125.1"/>
</dbReference>
<evidence type="ECO:0000313" key="1">
    <source>
        <dbReference type="EMBL" id="RAI42812.1"/>
    </source>
</evidence>
<comment type="caution">
    <text evidence="1">The sequence shown here is derived from an EMBL/GenBank/DDBJ whole genome shotgun (WGS) entry which is preliminary data.</text>
</comment>
<protein>
    <submittedName>
        <fullName evidence="1">Uncharacterized protein</fullName>
    </submittedName>
</protein>
<name>A0A327KZZ5_9BRAD</name>
<evidence type="ECO:0000313" key="2">
    <source>
        <dbReference type="Proteomes" id="UP000249130"/>
    </source>
</evidence>
<dbReference type="EMBL" id="NPEX01000125">
    <property type="protein sequence ID" value="RAI42812.1"/>
    <property type="molecule type" value="Genomic_DNA"/>
</dbReference>
<gene>
    <name evidence="1" type="ORF">CH341_17620</name>
</gene>
<keyword evidence="2" id="KW-1185">Reference proteome</keyword>
<proteinExistence type="predicted"/>
<sequence length="164" mass="18636">MILSFSVPEMRPMIEAGLRQMRGEPGDVRVKRQTIRARGPIAERLLAWDPVGQTIPYDLSLWWKSRTAERAKLGDVPRAAVRVSPIEIWHTTVQDPGAPPRQILRIDGSRGWRAGDAMLFWSSRNRGAAFEAEVKADGFDTVAAFRDYFVPNPGDRFDGILYRW</sequence>
<organism evidence="1 2">
    <name type="scientific">Rhodoplanes roseus</name>
    <dbReference type="NCBI Taxonomy" id="29409"/>
    <lineage>
        <taxon>Bacteria</taxon>
        <taxon>Pseudomonadati</taxon>
        <taxon>Pseudomonadota</taxon>
        <taxon>Alphaproteobacteria</taxon>
        <taxon>Hyphomicrobiales</taxon>
        <taxon>Nitrobacteraceae</taxon>
        <taxon>Rhodoplanes</taxon>
    </lineage>
</organism>
<dbReference type="Proteomes" id="UP000249130">
    <property type="component" value="Unassembled WGS sequence"/>
</dbReference>
<reference evidence="1 2" key="1">
    <citation type="submission" date="2017-07" db="EMBL/GenBank/DDBJ databases">
        <title>Draft Genome Sequences of Select Purple Nonsulfur Bacteria.</title>
        <authorList>
            <person name="Lasarre B."/>
            <person name="Mckinlay J.B."/>
        </authorList>
    </citation>
    <scope>NUCLEOTIDE SEQUENCE [LARGE SCALE GENOMIC DNA]</scope>
    <source>
        <strain evidence="1 2">DSM 5909</strain>
    </source>
</reference>
<dbReference type="AlphaFoldDB" id="A0A327KZZ5"/>